<dbReference type="EMBL" id="JADIMU010000009">
    <property type="protein sequence ID" value="MBO8442364.1"/>
    <property type="molecule type" value="Genomic_DNA"/>
</dbReference>
<dbReference type="Gene3D" id="2.115.10.20">
    <property type="entry name" value="Glycosyl hydrolase domain, family 43"/>
    <property type="match status" value="2"/>
</dbReference>
<evidence type="ECO:0000313" key="1">
    <source>
        <dbReference type="EMBL" id="MBO8442364.1"/>
    </source>
</evidence>
<gene>
    <name evidence="1" type="ORF">IAC42_01185</name>
</gene>
<dbReference type="AlphaFoldDB" id="A0A9D9H903"/>
<dbReference type="SUPFAM" id="SSF75005">
    <property type="entry name" value="Arabinanase/levansucrase/invertase"/>
    <property type="match status" value="2"/>
</dbReference>
<protein>
    <submittedName>
        <fullName evidence="1">Uncharacterized protein</fullName>
    </submittedName>
</protein>
<accession>A0A9D9H903</accession>
<sequence length="328" mass="37642">MRLPDSTSLTNAVWSSYSEWAIWQSPWYEMRLSAPAVLLPEDSPDGLWHLFAHSWMGIEHYSSPSGFDWSKVSLVALRGHYPSLYRERNTWHLVYESHDRDYSGSIRLDRKRTISRIWMMSSSDLRNWSSPQMILSAADVPYASDFSVPRLAHPQIVPWEGGYRLYFTASELKMYDSGQKASACLSYACSGFINADYEVRQKPVLRLDPDDRHADLAPGAFSFVACPDALMAFQSAYSFDEEAGRSRSSIWLLSSHDGEDFSYVRRLMSSPDEGWASRSITSCSVSYRPSEDSWYCYYSANGKDPDRPWLPVRERLGLLIGNRRREGR</sequence>
<proteinExistence type="predicted"/>
<reference evidence="1" key="2">
    <citation type="journal article" date="2021" name="PeerJ">
        <title>Extensive microbial diversity within the chicken gut microbiome revealed by metagenomics and culture.</title>
        <authorList>
            <person name="Gilroy R."/>
            <person name="Ravi A."/>
            <person name="Getino M."/>
            <person name="Pursley I."/>
            <person name="Horton D.L."/>
            <person name="Alikhan N.F."/>
            <person name="Baker D."/>
            <person name="Gharbi K."/>
            <person name="Hall N."/>
            <person name="Watson M."/>
            <person name="Adriaenssens E.M."/>
            <person name="Foster-Nyarko E."/>
            <person name="Jarju S."/>
            <person name="Secka A."/>
            <person name="Antonio M."/>
            <person name="Oren A."/>
            <person name="Chaudhuri R.R."/>
            <person name="La Ragione R."/>
            <person name="Hildebrand F."/>
            <person name="Pallen M.J."/>
        </authorList>
    </citation>
    <scope>NUCLEOTIDE SEQUENCE</scope>
    <source>
        <strain evidence="1">11167</strain>
    </source>
</reference>
<organism evidence="1 2">
    <name type="scientific">Candidatus Aphodenecus pullistercoris</name>
    <dbReference type="NCBI Taxonomy" id="2840669"/>
    <lineage>
        <taxon>Bacteria</taxon>
        <taxon>Pseudomonadati</taxon>
        <taxon>Spirochaetota</taxon>
        <taxon>Spirochaetia</taxon>
        <taxon>Spirochaetales</taxon>
        <taxon>Candidatus Aphodenecus</taxon>
    </lineage>
</organism>
<reference evidence="1" key="1">
    <citation type="submission" date="2020-10" db="EMBL/GenBank/DDBJ databases">
        <authorList>
            <person name="Gilroy R."/>
        </authorList>
    </citation>
    <scope>NUCLEOTIDE SEQUENCE</scope>
    <source>
        <strain evidence="1">11167</strain>
    </source>
</reference>
<evidence type="ECO:0000313" key="2">
    <source>
        <dbReference type="Proteomes" id="UP000823633"/>
    </source>
</evidence>
<name>A0A9D9H903_9SPIR</name>
<comment type="caution">
    <text evidence="1">The sequence shown here is derived from an EMBL/GenBank/DDBJ whole genome shotgun (WGS) entry which is preliminary data.</text>
</comment>
<dbReference type="InterPro" id="IPR023296">
    <property type="entry name" value="Glyco_hydro_beta-prop_sf"/>
</dbReference>
<dbReference type="Proteomes" id="UP000823633">
    <property type="component" value="Unassembled WGS sequence"/>
</dbReference>